<evidence type="ECO:0000256" key="13">
    <source>
        <dbReference type="ARBA" id="ARBA00023268"/>
    </source>
</evidence>
<protein>
    <recommendedName>
        <fullName evidence="19">Bifunctional NAD(P)H-hydrate repair enzyme</fullName>
    </recommendedName>
    <alternativeName>
        <fullName evidence="19">Nicotinamide nucleotide repair protein</fullName>
    </alternativeName>
    <domain>
        <recommendedName>
            <fullName evidence="19">ADP-dependent (S)-NAD(P)H-hydrate dehydratase</fullName>
            <ecNumber evidence="19">4.2.1.136</ecNumber>
        </recommendedName>
        <alternativeName>
            <fullName evidence="19">ADP-dependent NAD(P)HX dehydratase</fullName>
        </alternativeName>
    </domain>
    <domain>
        <recommendedName>
            <fullName evidence="19">NAD(P)H-hydrate epimerase</fullName>
            <ecNumber evidence="19">5.1.99.6</ecNumber>
        </recommendedName>
    </domain>
</protein>
<evidence type="ECO:0000256" key="4">
    <source>
        <dbReference type="ARBA" id="ARBA00009524"/>
    </source>
</evidence>
<dbReference type="GO" id="GO:0046872">
    <property type="term" value="F:metal ion binding"/>
    <property type="evidence" value="ECO:0007669"/>
    <property type="project" value="UniProtKB-UniRule"/>
</dbReference>
<feature type="binding site" evidence="17">
    <location>
        <position position="447"/>
    </location>
    <ligand>
        <name>(6S)-NADPHX</name>
        <dbReference type="ChEBI" id="CHEBI:64076"/>
    </ligand>
</feature>
<sequence length="516" mass="55523">MKKVVTCSQMKLLDHETIHSMHVPSLVLMERAALAVRDEIVKYLLGKNPDGSWQHERVLAVCGSGNNGGDGIAIARLLHLSGIHTEIFLAGNPDKMTEETRRQWEIAASYQVPVTNNPVWSEYTVIADGIFGVGLSREIAGKYREIIDCMNQAEACKVAVDIPSGIHGDTGAILGVAFKADMTVTFAYRKRGLCLYPGRMYAGKVVTADIGIYDRDPKGIQIAEKAACHMEQTDLAELPLRAPWGNKGTFGKVLLIAGSPGMCGAACLSASAALHGGAGMVKIQTVEENRVPLQTLLPEAMVTCEFNEEANQKNLSWCDVLVIGPGLGTDGVGRERMLWFLKNGAAAKKPVVIDADGLNLLAEHPEWQEFINENTILTPHMGEMSRLTGSSISHLKEDPAAAAFEFADRSGGACVLKDACTVIADQEEHLYFNLSGNSGMATAGSGDVLSGITAAVLCMYHSQEEKPPVSYQAAMAVYIHGRCGDFALRKKGTHGMTAQDLIEALPEILKLSEGEN</sequence>
<evidence type="ECO:0000256" key="16">
    <source>
        <dbReference type="ARBA" id="ARBA00049209"/>
    </source>
</evidence>
<dbReference type="Pfam" id="PF03853">
    <property type="entry name" value="YjeF_N"/>
    <property type="match status" value="1"/>
</dbReference>
<feature type="domain" description="YjeF N-terminal" evidence="21">
    <location>
        <begin position="10"/>
        <end position="218"/>
    </location>
</feature>
<comment type="caution">
    <text evidence="22">The sequence shown here is derived from an EMBL/GenBank/DDBJ whole genome shotgun (WGS) entry which is preliminary data.</text>
</comment>
<feature type="domain" description="YjeF C-terminal" evidence="20">
    <location>
        <begin position="230"/>
        <end position="512"/>
    </location>
</feature>
<evidence type="ECO:0000256" key="17">
    <source>
        <dbReference type="HAMAP-Rule" id="MF_01965"/>
    </source>
</evidence>
<dbReference type="Gene3D" id="3.40.1190.20">
    <property type="match status" value="1"/>
</dbReference>
<evidence type="ECO:0000256" key="7">
    <source>
        <dbReference type="ARBA" id="ARBA00022840"/>
    </source>
</evidence>
<dbReference type="Gene3D" id="3.40.50.10260">
    <property type="entry name" value="YjeF N-terminal domain"/>
    <property type="match status" value="1"/>
</dbReference>
<feature type="binding site" evidence="18">
    <location>
        <begin position="66"/>
        <end position="70"/>
    </location>
    <ligand>
        <name>(6S)-NADPHX</name>
        <dbReference type="ChEBI" id="CHEBI:64076"/>
    </ligand>
</feature>
<dbReference type="InterPro" id="IPR036652">
    <property type="entry name" value="YjeF_N_dom_sf"/>
</dbReference>
<feature type="binding site" evidence="17">
    <location>
        <position position="446"/>
    </location>
    <ligand>
        <name>AMP</name>
        <dbReference type="ChEBI" id="CHEBI:456215"/>
    </ligand>
</feature>
<evidence type="ECO:0000256" key="5">
    <source>
        <dbReference type="ARBA" id="ARBA00022723"/>
    </source>
</evidence>
<dbReference type="GO" id="GO:0110051">
    <property type="term" value="P:metabolite repair"/>
    <property type="evidence" value="ECO:0007669"/>
    <property type="project" value="TreeGrafter"/>
</dbReference>
<comment type="subunit">
    <text evidence="17">Homotetramer.</text>
</comment>
<dbReference type="NCBIfam" id="TIGR00197">
    <property type="entry name" value="yjeF_nterm"/>
    <property type="match status" value="1"/>
</dbReference>
<dbReference type="InterPro" id="IPR000631">
    <property type="entry name" value="CARKD"/>
</dbReference>
<evidence type="ECO:0000256" key="6">
    <source>
        <dbReference type="ARBA" id="ARBA00022741"/>
    </source>
</evidence>
<dbReference type="SUPFAM" id="SSF53613">
    <property type="entry name" value="Ribokinase-like"/>
    <property type="match status" value="1"/>
</dbReference>
<feature type="binding site" evidence="17">
    <location>
        <position position="265"/>
    </location>
    <ligand>
        <name>(6S)-NADPHX</name>
        <dbReference type="ChEBI" id="CHEBI:64076"/>
    </ligand>
</feature>
<dbReference type="InterPro" id="IPR004443">
    <property type="entry name" value="YjeF_N_dom"/>
</dbReference>
<dbReference type="RefSeq" id="WP_186901865.1">
    <property type="nucleotide sequence ID" value="NZ_JACOOT010000039.1"/>
</dbReference>
<dbReference type="HAMAP" id="MF_01966">
    <property type="entry name" value="NADHX_epimerase"/>
    <property type="match status" value="1"/>
</dbReference>
<dbReference type="HAMAP" id="MF_01965">
    <property type="entry name" value="NADHX_dehydratase"/>
    <property type="match status" value="1"/>
</dbReference>
<dbReference type="PIRSF" id="PIRSF017184">
    <property type="entry name" value="Nnr"/>
    <property type="match status" value="1"/>
</dbReference>
<dbReference type="EC" id="5.1.99.6" evidence="19"/>
<evidence type="ECO:0000256" key="11">
    <source>
        <dbReference type="ARBA" id="ARBA00023235"/>
    </source>
</evidence>
<evidence type="ECO:0000256" key="12">
    <source>
        <dbReference type="ARBA" id="ARBA00023239"/>
    </source>
</evidence>
<feature type="binding site" evidence="17">
    <location>
        <position position="380"/>
    </location>
    <ligand>
        <name>(6S)-NADPHX</name>
        <dbReference type="ChEBI" id="CHEBI:64076"/>
    </ligand>
</feature>
<feature type="binding site" evidence="18">
    <location>
        <position position="128"/>
    </location>
    <ligand>
        <name>K(+)</name>
        <dbReference type="ChEBI" id="CHEBI:29103"/>
    </ligand>
</feature>
<feature type="binding site" evidence="18">
    <location>
        <begin position="132"/>
        <end position="138"/>
    </location>
    <ligand>
        <name>(6S)-NADPHX</name>
        <dbReference type="ChEBI" id="CHEBI:64076"/>
    </ligand>
</feature>
<dbReference type="NCBIfam" id="TIGR00196">
    <property type="entry name" value="yjeF_cterm"/>
    <property type="match status" value="1"/>
</dbReference>
<keyword evidence="13" id="KW-0511">Multifunctional enzyme</keyword>
<evidence type="ECO:0000256" key="2">
    <source>
        <dbReference type="ARBA" id="ARBA00000909"/>
    </source>
</evidence>
<dbReference type="Pfam" id="PF01256">
    <property type="entry name" value="Carb_kinase"/>
    <property type="match status" value="1"/>
</dbReference>
<comment type="cofactor">
    <cofactor evidence="18 19">
        <name>K(+)</name>
        <dbReference type="ChEBI" id="CHEBI:29103"/>
    </cofactor>
    <text evidence="18 19">Binds 1 potassium ion per subunit.</text>
</comment>
<keyword evidence="9 18" id="KW-0630">Potassium</keyword>
<feature type="binding site" evidence="18">
    <location>
        <position position="67"/>
    </location>
    <ligand>
        <name>K(+)</name>
        <dbReference type="ChEBI" id="CHEBI:29103"/>
    </ligand>
</feature>
<evidence type="ECO:0000256" key="8">
    <source>
        <dbReference type="ARBA" id="ARBA00022857"/>
    </source>
</evidence>
<comment type="function">
    <text evidence="17">Catalyzes the dehydration of the S-form of NAD(P)HX at the expense of ADP, which is converted to AMP. Together with NAD(P)HX epimerase, which catalyzes the epimerization of the S- and R-forms, the enzyme allows the repair of both epimers of NAD(P)HX, a damaged form of NAD(P)H that is a result of enzymatic or heat-dependent hydration.</text>
</comment>
<keyword evidence="12 17" id="KW-0456">Lyase</keyword>
<dbReference type="SUPFAM" id="SSF64153">
    <property type="entry name" value="YjeF N-terminal domain-like"/>
    <property type="match status" value="1"/>
</dbReference>
<feature type="binding site" evidence="18">
    <location>
        <position position="161"/>
    </location>
    <ligand>
        <name>(6S)-NADPHX</name>
        <dbReference type="ChEBI" id="CHEBI:64076"/>
    </ligand>
</feature>
<dbReference type="EMBL" id="JACOOT010000039">
    <property type="protein sequence ID" value="MBC5652681.1"/>
    <property type="molecule type" value="Genomic_DNA"/>
</dbReference>
<dbReference type="GO" id="GO:0052856">
    <property type="term" value="F:NAD(P)HX epimerase activity"/>
    <property type="evidence" value="ECO:0007669"/>
    <property type="project" value="UniProtKB-UniRule"/>
</dbReference>
<evidence type="ECO:0000313" key="22">
    <source>
        <dbReference type="EMBL" id="MBC5652681.1"/>
    </source>
</evidence>
<evidence type="ECO:0000259" key="21">
    <source>
        <dbReference type="PROSITE" id="PS51385"/>
    </source>
</evidence>
<dbReference type="GO" id="GO:0052855">
    <property type="term" value="F:ADP-dependent NAD(P)H-hydrate dehydratase activity"/>
    <property type="evidence" value="ECO:0007669"/>
    <property type="project" value="UniProtKB-UniRule"/>
</dbReference>
<comment type="function">
    <text evidence="18">Catalyzes the epimerization of the S- and R-forms of NAD(P)HX, a damaged form of NAD(P)H that is a result of enzymatic or heat-dependent hydration. This is a prerequisite for the S-specific NAD(P)H-hydrate dehydratase to allow the repair of both epimers of NAD(P)HX.</text>
</comment>
<dbReference type="Proteomes" id="UP000652847">
    <property type="component" value="Unassembled WGS sequence"/>
</dbReference>
<evidence type="ECO:0000313" key="23">
    <source>
        <dbReference type="Proteomes" id="UP000652847"/>
    </source>
</evidence>
<evidence type="ECO:0000256" key="19">
    <source>
        <dbReference type="PIRNR" id="PIRNR017184"/>
    </source>
</evidence>
<evidence type="ECO:0000256" key="10">
    <source>
        <dbReference type="ARBA" id="ARBA00023027"/>
    </source>
</evidence>
<evidence type="ECO:0000256" key="1">
    <source>
        <dbReference type="ARBA" id="ARBA00000013"/>
    </source>
</evidence>
<feature type="binding site" evidence="18">
    <location>
        <position position="164"/>
    </location>
    <ligand>
        <name>K(+)</name>
        <dbReference type="ChEBI" id="CHEBI:29103"/>
    </ligand>
</feature>
<feature type="binding site" evidence="17">
    <location>
        <position position="326"/>
    </location>
    <ligand>
        <name>(6S)-NADPHX</name>
        <dbReference type="ChEBI" id="CHEBI:64076"/>
    </ligand>
</feature>
<evidence type="ECO:0000256" key="9">
    <source>
        <dbReference type="ARBA" id="ARBA00022958"/>
    </source>
</evidence>
<evidence type="ECO:0000256" key="18">
    <source>
        <dbReference type="HAMAP-Rule" id="MF_01966"/>
    </source>
</evidence>
<keyword evidence="8 17" id="KW-0521">NADP</keyword>
<comment type="catalytic activity">
    <reaction evidence="1 18 19">
        <text>(6R)-NADHX = (6S)-NADHX</text>
        <dbReference type="Rhea" id="RHEA:32215"/>
        <dbReference type="ChEBI" id="CHEBI:64074"/>
        <dbReference type="ChEBI" id="CHEBI:64075"/>
        <dbReference type="EC" id="5.1.99.6"/>
    </reaction>
</comment>
<dbReference type="GO" id="GO:0046496">
    <property type="term" value="P:nicotinamide nucleotide metabolic process"/>
    <property type="evidence" value="ECO:0007669"/>
    <property type="project" value="UniProtKB-UniRule"/>
</dbReference>
<dbReference type="InterPro" id="IPR030677">
    <property type="entry name" value="Nnr"/>
</dbReference>
<name>A0A8I0ALX2_9FIRM</name>
<comment type="catalytic activity">
    <reaction evidence="16 17 19">
        <text>(6S)-NADPHX + ADP = AMP + phosphate + NADPH + H(+)</text>
        <dbReference type="Rhea" id="RHEA:32235"/>
        <dbReference type="ChEBI" id="CHEBI:15378"/>
        <dbReference type="ChEBI" id="CHEBI:43474"/>
        <dbReference type="ChEBI" id="CHEBI:57783"/>
        <dbReference type="ChEBI" id="CHEBI:64076"/>
        <dbReference type="ChEBI" id="CHEBI:456215"/>
        <dbReference type="ChEBI" id="CHEBI:456216"/>
        <dbReference type="EC" id="4.2.1.136"/>
    </reaction>
</comment>
<comment type="catalytic activity">
    <reaction evidence="2 18 19">
        <text>(6R)-NADPHX = (6S)-NADPHX</text>
        <dbReference type="Rhea" id="RHEA:32227"/>
        <dbReference type="ChEBI" id="CHEBI:64076"/>
        <dbReference type="ChEBI" id="CHEBI:64077"/>
        <dbReference type="EC" id="5.1.99.6"/>
    </reaction>
</comment>
<feature type="binding site" evidence="17">
    <location>
        <begin position="417"/>
        <end position="421"/>
    </location>
    <ligand>
        <name>AMP</name>
        <dbReference type="ChEBI" id="CHEBI:456215"/>
    </ligand>
</feature>
<proteinExistence type="inferred from homology"/>
<dbReference type="PROSITE" id="PS51383">
    <property type="entry name" value="YJEF_C_3"/>
    <property type="match status" value="1"/>
</dbReference>
<comment type="catalytic activity">
    <reaction evidence="15 17 19">
        <text>(6S)-NADHX + ADP = AMP + phosphate + NADH + H(+)</text>
        <dbReference type="Rhea" id="RHEA:32223"/>
        <dbReference type="ChEBI" id="CHEBI:15378"/>
        <dbReference type="ChEBI" id="CHEBI:43474"/>
        <dbReference type="ChEBI" id="CHEBI:57945"/>
        <dbReference type="ChEBI" id="CHEBI:64074"/>
        <dbReference type="ChEBI" id="CHEBI:456215"/>
        <dbReference type="ChEBI" id="CHEBI:456216"/>
        <dbReference type="EC" id="4.2.1.136"/>
    </reaction>
</comment>
<accession>A0A8I0ALX2</accession>
<organism evidence="22 23">
    <name type="scientific">Blautia segnis</name>
    <dbReference type="NCBI Taxonomy" id="2763030"/>
    <lineage>
        <taxon>Bacteria</taxon>
        <taxon>Bacillati</taxon>
        <taxon>Bacillota</taxon>
        <taxon>Clostridia</taxon>
        <taxon>Lachnospirales</taxon>
        <taxon>Lachnospiraceae</taxon>
        <taxon>Blautia</taxon>
    </lineage>
</organism>
<keyword evidence="11 18" id="KW-0413">Isomerase</keyword>
<keyword evidence="23" id="KW-1185">Reference proteome</keyword>
<dbReference type="AlphaFoldDB" id="A0A8I0ALX2"/>
<comment type="similarity">
    <text evidence="17">Belongs to the NnrD/CARKD family.</text>
</comment>
<evidence type="ECO:0000256" key="14">
    <source>
        <dbReference type="ARBA" id="ARBA00025153"/>
    </source>
</evidence>
<dbReference type="EC" id="4.2.1.136" evidence="19"/>
<comment type="cofactor">
    <cofactor evidence="17">
        <name>Mg(2+)</name>
        <dbReference type="ChEBI" id="CHEBI:18420"/>
    </cofactor>
</comment>
<comment type="similarity">
    <text evidence="4 19">In the C-terminal section; belongs to the NnrD/CARKD family.</text>
</comment>
<keyword evidence="10 17" id="KW-0520">NAD</keyword>
<comment type="function">
    <text evidence="14 19">Bifunctional enzyme that catalyzes the epimerization of the S- and R-forms of NAD(P)HX and the dehydration of the S-form of NAD(P)HX at the expense of ADP, which is converted to AMP. This allows the repair of both epimers of NAD(P)HX, a damaged form of NAD(P)H that is a result of enzymatic or heat-dependent hydration.</text>
</comment>
<dbReference type="PANTHER" id="PTHR12592">
    <property type="entry name" value="ATP-DEPENDENT (S)-NAD(P)H-HYDRATE DEHYDRATASE FAMILY MEMBER"/>
    <property type="match status" value="1"/>
</dbReference>
<keyword evidence="6 17" id="KW-0547">Nucleotide-binding</keyword>
<reference evidence="22 23" key="1">
    <citation type="submission" date="2020-08" db="EMBL/GenBank/DDBJ databases">
        <title>Genome public.</title>
        <authorList>
            <person name="Liu C."/>
            <person name="Sun Q."/>
        </authorList>
    </citation>
    <scope>NUCLEOTIDE SEQUENCE [LARGE SCALE GENOMIC DNA]</scope>
    <source>
        <strain evidence="22 23">BX17</strain>
    </source>
</reference>
<keyword evidence="7 17" id="KW-0067">ATP-binding</keyword>
<comment type="similarity">
    <text evidence="18">Belongs to the NnrE/AIBP family.</text>
</comment>
<dbReference type="InterPro" id="IPR029056">
    <property type="entry name" value="Ribokinase-like"/>
</dbReference>
<comment type="similarity">
    <text evidence="3 19">In the N-terminal section; belongs to the NnrE/AIBP family.</text>
</comment>
<gene>
    <name evidence="17" type="primary">nnrD</name>
    <name evidence="18" type="synonym">nnrE</name>
    <name evidence="22" type="ORF">H8S54_16615</name>
</gene>
<dbReference type="CDD" id="cd01171">
    <property type="entry name" value="YXKO-related"/>
    <property type="match status" value="1"/>
</dbReference>
<evidence type="ECO:0000259" key="20">
    <source>
        <dbReference type="PROSITE" id="PS51383"/>
    </source>
</evidence>
<dbReference type="GO" id="GO:0005524">
    <property type="term" value="F:ATP binding"/>
    <property type="evidence" value="ECO:0007669"/>
    <property type="project" value="UniProtKB-UniRule"/>
</dbReference>
<keyword evidence="5 18" id="KW-0479">Metal-binding</keyword>
<dbReference type="PANTHER" id="PTHR12592:SF0">
    <property type="entry name" value="ATP-DEPENDENT (S)-NAD(P)H-HYDRATE DEHYDRATASE"/>
    <property type="match status" value="1"/>
</dbReference>
<evidence type="ECO:0000256" key="15">
    <source>
        <dbReference type="ARBA" id="ARBA00048238"/>
    </source>
</evidence>
<feature type="binding site" evidence="18">
    <location>
        <position position="143"/>
    </location>
    <ligand>
        <name>(6S)-NADPHX</name>
        <dbReference type="ChEBI" id="CHEBI:64076"/>
    </ligand>
</feature>
<evidence type="ECO:0000256" key="3">
    <source>
        <dbReference type="ARBA" id="ARBA00006001"/>
    </source>
</evidence>
<dbReference type="PROSITE" id="PS51385">
    <property type="entry name" value="YJEF_N"/>
    <property type="match status" value="1"/>
</dbReference>